<dbReference type="Gene3D" id="1.20.1110.10">
    <property type="entry name" value="Calcium-transporting ATPase, transmembrane domain"/>
    <property type="match status" value="2"/>
</dbReference>
<evidence type="ECO:0000256" key="1">
    <source>
        <dbReference type="ARBA" id="ARBA00004395"/>
    </source>
</evidence>
<feature type="region of interest" description="Disordered" evidence="19">
    <location>
        <begin position="645"/>
        <end position="666"/>
    </location>
</feature>
<evidence type="ECO:0000256" key="4">
    <source>
        <dbReference type="ARBA" id="ARBA00012790"/>
    </source>
</evidence>
<feature type="region of interest" description="Disordered" evidence="19">
    <location>
        <begin position="1122"/>
        <end position="1181"/>
    </location>
</feature>
<dbReference type="Pfam" id="PF00690">
    <property type="entry name" value="Cation_ATPase_N"/>
    <property type="match status" value="1"/>
</dbReference>
<keyword evidence="11" id="KW-0460">Magnesium</keyword>
<dbReference type="EC" id="7.2.2.10" evidence="4"/>
<name>A0AAJ0FBA0_9PEZI</name>
<evidence type="ECO:0000256" key="16">
    <source>
        <dbReference type="ARBA" id="ARBA00023136"/>
    </source>
</evidence>
<evidence type="ECO:0000256" key="15">
    <source>
        <dbReference type="ARBA" id="ARBA00023034"/>
    </source>
</evidence>
<evidence type="ECO:0000256" key="20">
    <source>
        <dbReference type="SAM" id="Phobius"/>
    </source>
</evidence>
<dbReference type="PRINTS" id="PR00119">
    <property type="entry name" value="CATATPASE"/>
</dbReference>
<dbReference type="NCBIfam" id="TIGR01494">
    <property type="entry name" value="ATPase_P-type"/>
    <property type="match status" value="2"/>
</dbReference>
<dbReference type="GO" id="GO:0016887">
    <property type="term" value="F:ATP hydrolysis activity"/>
    <property type="evidence" value="ECO:0007669"/>
    <property type="project" value="InterPro"/>
</dbReference>
<evidence type="ECO:0000256" key="3">
    <source>
        <dbReference type="ARBA" id="ARBA00009215"/>
    </source>
</evidence>
<keyword evidence="6" id="KW-0813">Transport</keyword>
<dbReference type="SFLD" id="SFLDG00002">
    <property type="entry name" value="C1.7:_P-type_atpase_like"/>
    <property type="match status" value="1"/>
</dbReference>
<dbReference type="InterPro" id="IPR044492">
    <property type="entry name" value="P_typ_ATPase_HD_dom"/>
</dbReference>
<gene>
    <name evidence="23" type="ORF">QBC47DRAFT_461191</name>
</gene>
<dbReference type="Gene3D" id="3.40.50.1000">
    <property type="entry name" value="HAD superfamily/HAD-like"/>
    <property type="match status" value="1"/>
</dbReference>
<sequence length="1976" mass="214068">MDWSARKSSGDGLPLYRVSSTDGSLAPPDNDPAPRPKSPAHPRTTSAQSRSVADRYSFMTTAEAAESLQTSLTHGLTPAQALARLRDVGPNEIPHDEPEPLWLRFIKQFQEPLILLLLASAVASIVVGNMDDAVSIAVAVTIVVGVGFIQEYRSEKSIEALNHLVPNHAHLVRKREKNPAQGSRSPNWPPNEAGSVDQEVDSGSATPDEDLLEAASSKVMAAQLVPGDLVLFTTGDRIPADIRVTKAADLTIDASNLTGENEPVRVTADARARRSLSPHPTAASLQLPSPSFAAAPQVSADDDKAEGGTNIAYMGTLVKSGHGQGIVFATGGNTHFGTIATSVSGTESPRSPLQLSMDELGAQLSKMSFVIIGLISFIGWFQGKKLLEIFTISISLAVAAIPEGLPIIVTVTLALGVHRMARHNAIVRKMPKVETLGSVNVVCTDKTGTLTTNHMTTAKMWFFGADKALDVDSDDEATESKPDAATLRILRIGNIANNARLARQYTENGAAARAVLSSTQGRGHASTYTRWVGQPTDVAMLDLLDRFKEHDVRESIGSRSTETPFSSERKWMGVTIGSEGSRHDKEFAYAKGAIDKILDMCDSYFTKEGREFVLDSNRRAEALQAAESMASKGLRVLAFASGPVNKSARGRAGPSRNGSESPHPQTTEELYKGLTFAGLVGMSDPPRPGVGRAIRKLMRGGVKVVMITGDSETTALAIGRQLGMAIAVPSEHGAGQTSVRSVLRGDEIDAMSDEDLAQAMDHTTIFARTNPDHKMKIVRAFQARGDIVAMTGDGVNDAPALKKADIGVAMGMHGTDVAKEAADMILTDDDFSTILHAIEEGKGIFNNIQNFLTFQLSTSAAGLSLVLLCTCLGFKSPLNAMQILWINIIMDGPPAQSLGVEAVDKDVMNKPPRRRNDAVLTKPLVMRVLTSAFIIMAGTMMVYKREMMDDGAVTRRDTTMTFTCFVLFDMFNAMTCRSESKSVLRGEVGLFTNTLFNWAVSLSLAGQLLVIYFPWLQEVFQTEALGIKDLGSLVVMCSTVFWADEFRKWWKYGRRKMGSNYSQALVNEAVYLAGQSVAAFCHCTSISRASTTPQRNHGAKQRCAAIVTPTIAMSSLSNGAATALSQPSKKTAAANSTSTGGSRRISISIANPPPSASIATTKKQQKHDHDQQPDAALREASNPAEVRAALAALHARESTIETRLGALLAAQQDISRSLARLDTLRAGLGAQVIAARGVGNTMLAGAAETAAHLSGRVRALDLEKRRVEDTLRVVELVAELKACVAGVVGSMGAPQDWEAAAGYIARAARVPEEIVRGGFAAAVVPTVEVPDPPWVTLEAARESLCTLFLREFEKAAAEGDGTRVTRFFKLFPLIGRGDAGLDVYGRYVCQGVAGRARAMLKEAGVAAGGQVQGRKDGFFYAGVLTKLFEHIAEIVDGHGSVVERHYGSGKMVKVIERLQMEADVQGGIILDSWSDERAVDRRLTDVKSYPFSFLVQSFLPQQRGFGGTPRVNSPALGGGTNDPRNSEDEGVDMKEVDALLREIAVMLEKWSVYARFLARKCQQPDEPEDSPLGMPDVLVKSNLSRKVTTKLMAPYKELSTFFFRRSVEKAFQMDESPSGLSLNMNRTMESDPPYIISAVDVVMYIVDAVILRTISTAQRSAVDAVIPTIASLLGSDFVGMIQRKMRDESYPRPVVQGGFPPEDRIIAFIVLINSLDISNEYLARIISGVLGAANGEIEPSRINDITPAMIPASSPLRDSFPFKNDLRDVVARLTNLNTSFTHKTTELLNEGLSVLFTQVIKPRLRPVLTDTFRDADYTLTEAELIEEAEQRGETEDEALEQVARVFESRWDALMRPIARLMTPRTFSTVLDLTARYLARVIEKRVWGYTGGKASPDGAIRMERDFGAIIGVVSRGNYAVREVFGKTVQILMVANMEDEEWDELVAEEEGGGGGGEEGMQWVISEEERRRARTIVRV</sequence>
<evidence type="ECO:0000256" key="18">
    <source>
        <dbReference type="ARBA" id="ARBA00038148"/>
    </source>
</evidence>
<dbReference type="Proteomes" id="UP001239445">
    <property type="component" value="Unassembled WGS sequence"/>
</dbReference>
<evidence type="ECO:0000256" key="12">
    <source>
        <dbReference type="ARBA" id="ARBA00022927"/>
    </source>
</evidence>
<keyword evidence="14 20" id="KW-1133">Transmembrane helix</keyword>
<protein>
    <recommendedName>
        <fullName evidence="5">Conserved oligomeric Golgi complex subunit 4</fullName>
        <ecNumber evidence="4">7.2.2.10</ecNumber>
    </recommendedName>
    <alternativeName>
        <fullName evidence="17">Component of oligomeric Golgi complex 4</fullName>
    </alternativeName>
</protein>
<dbReference type="InterPro" id="IPR048682">
    <property type="entry name" value="COG4"/>
</dbReference>
<feature type="transmembrane region" description="Helical" evidence="20">
    <location>
        <begin position="924"/>
        <end position="943"/>
    </location>
</feature>
<feature type="transmembrane region" description="Helical" evidence="20">
    <location>
        <begin position="389"/>
        <end position="415"/>
    </location>
</feature>
<dbReference type="InterPro" id="IPR036412">
    <property type="entry name" value="HAD-like_sf"/>
</dbReference>
<comment type="similarity">
    <text evidence="18">Belongs to the cation transport ATPase (P-type) (TC 3.A.3) family.</text>
</comment>
<dbReference type="InterPro" id="IPR023214">
    <property type="entry name" value="HAD_sf"/>
</dbReference>
<dbReference type="SMART" id="SM00762">
    <property type="entry name" value="Cog4"/>
    <property type="match status" value="1"/>
</dbReference>
<feature type="compositionally biased region" description="Pro residues" evidence="19">
    <location>
        <begin position="29"/>
        <end position="39"/>
    </location>
</feature>
<dbReference type="PANTHER" id="PTHR24016">
    <property type="entry name" value="CONSERVED OLIGOMERIC GOLGI COMPLEX SUBUNIT 4"/>
    <property type="match status" value="1"/>
</dbReference>
<feature type="compositionally biased region" description="Polar residues" evidence="19">
    <location>
        <begin position="1122"/>
        <end position="1135"/>
    </location>
</feature>
<evidence type="ECO:0000256" key="14">
    <source>
        <dbReference type="ARBA" id="ARBA00022989"/>
    </source>
</evidence>
<evidence type="ECO:0000256" key="13">
    <source>
        <dbReference type="ARBA" id="ARBA00022967"/>
    </source>
</evidence>
<accession>A0AAJ0FBA0</accession>
<feature type="region of interest" description="Disordered" evidence="19">
    <location>
        <begin position="1"/>
        <end position="51"/>
    </location>
</feature>
<dbReference type="Pfam" id="PF13246">
    <property type="entry name" value="Cation_ATPase"/>
    <property type="match status" value="1"/>
</dbReference>
<dbReference type="Gene3D" id="3.40.1110.10">
    <property type="entry name" value="Calcium-transporting ATPase, cytoplasmic domain N"/>
    <property type="match status" value="1"/>
</dbReference>
<evidence type="ECO:0000256" key="5">
    <source>
        <dbReference type="ARBA" id="ARBA00020975"/>
    </source>
</evidence>
<dbReference type="InterPro" id="IPR004014">
    <property type="entry name" value="ATPase_P-typ_cation-transptr_N"/>
</dbReference>
<evidence type="ECO:0000256" key="10">
    <source>
        <dbReference type="ARBA" id="ARBA00022840"/>
    </source>
</evidence>
<evidence type="ECO:0000256" key="8">
    <source>
        <dbReference type="ARBA" id="ARBA00022741"/>
    </source>
</evidence>
<dbReference type="Pfam" id="PF00122">
    <property type="entry name" value="E1-E2_ATPase"/>
    <property type="match status" value="1"/>
</dbReference>
<feature type="region of interest" description="Disordered" evidence="19">
    <location>
        <begin position="1508"/>
        <end position="1530"/>
    </location>
</feature>
<dbReference type="InterPro" id="IPR008250">
    <property type="entry name" value="ATPase_P-typ_transduc_dom_A_sf"/>
</dbReference>
<evidence type="ECO:0000256" key="7">
    <source>
        <dbReference type="ARBA" id="ARBA00022692"/>
    </source>
</evidence>
<dbReference type="InterPro" id="IPR001757">
    <property type="entry name" value="P_typ_ATPase"/>
</dbReference>
<evidence type="ECO:0000259" key="21">
    <source>
        <dbReference type="SMART" id="SM00762"/>
    </source>
</evidence>
<comment type="caution">
    <text evidence="23">The sequence shown here is derived from an EMBL/GenBank/DDBJ whole genome shotgun (WGS) entry which is preliminary data.</text>
</comment>
<dbReference type="SUPFAM" id="SSF81665">
    <property type="entry name" value="Calcium ATPase, transmembrane domain M"/>
    <property type="match status" value="1"/>
</dbReference>
<comment type="subcellular location">
    <subcellularLocation>
        <location evidence="2">Golgi apparatus membrane</location>
        <topology evidence="2">Multi-pass membrane protein</topology>
    </subcellularLocation>
    <subcellularLocation>
        <location evidence="1">Golgi apparatus membrane</location>
        <topology evidence="1">Peripheral membrane protein</topology>
    </subcellularLocation>
</comment>
<keyword evidence="7 20" id="KW-0812">Transmembrane</keyword>
<dbReference type="SFLD" id="SFLDF00027">
    <property type="entry name" value="p-type_atpase"/>
    <property type="match status" value="1"/>
</dbReference>
<dbReference type="Pfam" id="PF00689">
    <property type="entry name" value="Cation_ATPase_C"/>
    <property type="match status" value="1"/>
</dbReference>
<feature type="transmembrane region" description="Helical" evidence="20">
    <location>
        <begin position="995"/>
        <end position="1015"/>
    </location>
</feature>
<keyword evidence="15" id="KW-0333">Golgi apparatus</keyword>
<dbReference type="InterPro" id="IPR023298">
    <property type="entry name" value="ATPase_P-typ_TM_dom_sf"/>
</dbReference>
<dbReference type="InterPro" id="IPR006068">
    <property type="entry name" value="ATPase_P-typ_cation-transptr_C"/>
</dbReference>
<evidence type="ECO:0000256" key="19">
    <source>
        <dbReference type="SAM" id="MobiDB-lite"/>
    </source>
</evidence>
<dbReference type="EMBL" id="MU839834">
    <property type="protein sequence ID" value="KAK1755114.1"/>
    <property type="molecule type" value="Genomic_DNA"/>
</dbReference>
<feature type="transmembrane region" description="Helical" evidence="20">
    <location>
        <begin position="364"/>
        <end position="383"/>
    </location>
</feature>
<evidence type="ECO:0000256" key="9">
    <source>
        <dbReference type="ARBA" id="ARBA00022837"/>
    </source>
</evidence>
<dbReference type="SMART" id="SM00831">
    <property type="entry name" value="Cation_ATPase_N"/>
    <property type="match status" value="1"/>
</dbReference>
<dbReference type="GO" id="GO:0005388">
    <property type="term" value="F:P-type calcium transporter activity"/>
    <property type="evidence" value="ECO:0007669"/>
    <property type="project" value="UniProtKB-EC"/>
</dbReference>
<feature type="domain" description="Cation-transporting P-type ATPase N-terminal" evidence="22">
    <location>
        <begin position="55"/>
        <end position="129"/>
    </location>
</feature>
<proteinExistence type="inferred from homology"/>
<dbReference type="GO" id="GO:0000139">
    <property type="term" value="C:Golgi membrane"/>
    <property type="evidence" value="ECO:0007669"/>
    <property type="project" value="UniProtKB-SubCell"/>
</dbReference>
<evidence type="ECO:0000313" key="24">
    <source>
        <dbReference type="Proteomes" id="UP001239445"/>
    </source>
</evidence>
<dbReference type="InterPro" id="IPR013167">
    <property type="entry name" value="COG4_M"/>
</dbReference>
<evidence type="ECO:0000256" key="6">
    <source>
        <dbReference type="ARBA" id="ARBA00022448"/>
    </source>
</evidence>
<dbReference type="InterPro" id="IPR048680">
    <property type="entry name" value="COG4_N"/>
</dbReference>
<dbReference type="SFLD" id="SFLDS00003">
    <property type="entry name" value="Haloacid_Dehalogenase"/>
    <property type="match status" value="1"/>
</dbReference>
<dbReference type="SUPFAM" id="SSF81660">
    <property type="entry name" value="Metal cation-transporting ATPase, ATP-binding domain N"/>
    <property type="match status" value="1"/>
</dbReference>
<evidence type="ECO:0000256" key="11">
    <source>
        <dbReference type="ARBA" id="ARBA00022842"/>
    </source>
</evidence>
<dbReference type="Pfam" id="PF08318">
    <property type="entry name" value="COG4_m"/>
    <property type="match status" value="1"/>
</dbReference>
<dbReference type="GO" id="GO:0015031">
    <property type="term" value="P:protein transport"/>
    <property type="evidence" value="ECO:0007669"/>
    <property type="project" value="UniProtKB-KW"/>
</dbReference>
<evidence type="ECO:0000256" key="17">
    <source>
        <dbReference type="ARBA" id="ARBA00031340"/>
    </source>
</evidence>
<dbReference type="PANTHER" id="PTHR24016:SF0">
    <property type="entry name" value="CONSERVED OLIGOMERIC GOLGI COMPLEX SUBUNIT 4"/>
    <property type="match status" value="1"/>
</dbReference>
<dbReference type="InterPro" id="IPR048684">
    <property type="entry name" value="COG4_C"/>
</dbReference>
<keyword evidence="9" id="KW-0106">Calcium</keyword>
<evidence type="ECO:0000259" key="22">
    <source>
        <dbReference type="SMART" id="SM00831"/>
    </source>
</evidence>
<organism evidence="23 24">
    <name type="scientific">Echria macrotheca</name>
    <dbReference type="NCBI Taxonomy" id="438768"/>
    <lineage>
        <taxon>Eukaryota</taxon>
        <taxon>Fungi</taxon>
        <taxon>Dikarya</taxon>
        <taxon>Ascomycota</taxon>
        <taxon>Pezizomycotina</taxon>
        <taxon>Sordariomycetes</taxon>
        <taxon>Sordariomycetidae</taxon>
        <taxon>Sordariales</taxon>
        <taxon>Schizotheciaceae</taxon>
        <taxon>Echria</taxon>
    </lineage>
</organism>
<feature type="transmembrane region" description="Helical" evidence="20">
    <location>
        <begin position="958"/>
        <end position="974"/>
    </location>
</feature>
<feature type="domain" description="COG4 transport protein middle alpha-helical bundle" evidence="21">
    <location>
        <begin position="1337"/>
        <end position="1686"/>
    </location>
</feature>
<dbReference type="Pfam" id="PF20662">
    <property type="entry name" value="COG4_C"/>
    <property type="match status" value="1"/>
</dbReference>
<dbReference type="InterPro" id="IPR018303">
    <property type="entry name" value="ATPase_P-typ_P_site"/>
</dbReference>
<dbReference type="GO" id="GO:0005524">
    <property type="term" value="F:ATP binding"/>
    <property type="evidence" value="ECO:0007669"/>
    <property type="project" value="UniProtKB-KW"/>
</dbReference>
<feature type="compositionally biased region" description="Low complexity" evidence="19">
    <location>
        <begin position="1136"/>
        <end position="1150"/>
    </location>
</feature>
<keyword evidence="8" id="KW-0547">Nucleotide-binding</keyword>
<keyword evidence="16 20" id="KW-0472">Membrane</keyword>
<keyword evidence="24" id="KW-1185">Reference proteome</keyword>
<dbReference type="FunFam" id="3.40.1110.10:FF:000040">
    <property type="entry name" value="Calcium-transporting ATPase 1"/>
    <property type="match status" value="1"/>
</dbReference>
<dbReference type="FunFam" id="3.40.50.1000:FF:000028">
    <property type="entry name" value="Calcium-transporting P-type ATPase, putative"/>
    <property type="match status" value="1"/>
</dbReference>
<dbReference type="Pfam" id="PF20663">
    <property type="entry name" value="COG4_N"/>
    <property type="match status" value="1"/>
</dbReference>
<dbReference type="InterPro" id="IPR023299">
    <property type="entry name" value="ATPase_P-typ_cyto_dom_N"/>
</dbReference>
<dbReference type="PROSITE" id="PS00154">
    <property type="entry name" value="ATPASE_E1_E2"/>
    <property type="match status" value="1"/>
</dbReference>
<comment type="similarity">
    <text evidence="3">Belongs to the COG4 family.</text>
</comment>
<keyword evidence="13" id="KW-1278">Translocase</keyword>
<dbReference type="SUPFAM" id="SSF81653">
    <property type="entry name" value="Calcium ATPase, transduction domain A"/>
    <property type="match status" value="1"/>
</dbReference>
<dbReference type="Gene3D" id="1.20.58.1970">
    <property type="match status" value="1"/>
</dbReference>
<reference evidence="23" key="1">
    <citation type="submission" date="2023-06" db="EMBL/GenBank/DDBJ databases">
        <title>Genome-scale phylogeny and comparative genomics of the fungal order Sordariales.</title>
        <authorList>
            <consortium name="Lawrence Berkeley National Laboratory"/>
            <person name="Hensen N."/>
            <person name="Bonometti L."/>
            <person name="Westerberg I."/>
            <person name="Brannstrom I.O."/>
            <person name="Guillou S."/>
            <person name="Cros-Aarteil S."/>
            <person name="Calhoun S."/>
            <person name="Haridas S."/>
            <person name="Kuo A."/>
            <person name="Mondo S."/>
            <person name="Pangilinan J."/>
            <person name="Riley R."/>
            <person name="Labutti K."/>
            <person name="Andreopoulos B."/>
            <person name="Lipzen A."/>
            <person name="Chen C."/>
            <person name="Yanf M."/>
            <person name="Daum C."/>
            <person name="Ng V."/>
            <person name="Clum A."/>
            <person name="Steindorff A."/>
            <person name="Ohm R."/>
            <person name="Martin F."/>
            <person name="Silar P."/>
            <person name="Natvig D."/>
            <person name="Lalanne C."/>
            <person name="Gautier V."/>
            <person name="Ament-Velasquez S.L."/>
            <person name="Kruys A."/>
            <person name="Hutchinson M.I."/>
            <person name="Powell A.J."/>
            <person name="Barry K."/>
            <person name="Miller A.N."/>
            <person name="Grigoriev I.V."/>
            <person name="Debuchy R."/>
            <person name="Gladieux P."/>
            <person name="Thoren M.H."/>
            <person name="Johannesson H."/>
        </authorList>
    </citation>
    <scope>NUCLEOTIDE SEQUENCE</scope>
    <source>
        <strain evidence="23">PSN4</strain>
    </source>
</reference>
<dbReference type="InterPro" id="IPR059000">
    <property type="entry name" value="ATPase_P-type_domA"/>
</dbReference>
<keyword evidence="10" id="KW-0067">ATP-binding</keyword>
<evidence type="ECO:0000256" key="2">
    <source>
        <dbReference type="ARBA" id="ARBA00004653"/>
    </source>
</evidence>
<dbReference type="SUPFAM" id="SSF56784">
    <property type="entry name" value="HAD-like"/>
    <property type="match status" value="1"/>
</dbReference>
<feature type="region of interest" description="Disordered" evidence="19">
    <location>
        <begin position="172"/>
        <end position="207"/>
    </location>
</feature>
<dbReference type="Gene3D" id="2.70.150.10">
    <property type="entry name" value="Calcium-transporting ATPase, cytoplasmic transduction domain A"/>
    <property type="match status" value="1"/>
</dbReference>
<evidence type="ECO:0000313" key="23">
    <source>
        <dbReference type="EMBL" id="KAK1755114.1"/>
    </source>
</evidence>
<feature type="compositionally biased region" description="Polar residues" evidence="19">
    <location>
        <begin position="656"/>
        <end position="666"/>
    </location>
</feature>
<keyword evidence="12" id="KW-0653">Protein transport</keyword>
<dbReference type="Pfam" id="PF08282">
    <property type="entry name" value="Hydrolase_3"/>
    <property type="match status" value="1"/>
</dbReference>